<dbReference type="PROSITE" id="PS51257">
    <property type="entry name" value="PROKAR_LIPOPROTEIN"/>
    <property type="match status" value="1"/>
</dbReference>
<dbReference type="EMBL" id="JBHSFN010000002">
    <property type="protein sequence ID" value="MFC4585097.1"/>
    <property type="molecule type" value="Genomic_DNA"/>
</dbReference>
<sequence>MKRTTIVVACLAAAACTTSPAATGEAPPTATATSPAAVAPSPEATPPALAPSPSATVAGGCGDNPVRSGNAPVWAAPNAPDIHYVLGDQGDTVGFLFAEPLRAGAPTDPANKILWYVRHPRGTFDLRVTAHPRGKDRPVVHTSFAANSGPGEIYPSVTDVPTPGCWTFELTWGPHHDTVDLRYRR</sequence>
<name>A0ABV9E941_9ACTN</name>
<organism evidence="3 4">
    <name type="scientific">Sphaerisporangium corydalis</name>
    <dbReference type="NCBI Taxonomy" id="1441875"/>
    <lineage>
        <taxon>Bacteria</taxon>
        <taxon>Bacillati</taxon>
        <taxon>Actinomycetota</taxon>
        <taxon>Actinomycetes</taxon>
        <taxon>Streptosporangiales</taxon>
        <taxon>Streptosporangiaceae</taxon>
        <taxon>Sphaerisporangium</taxon>
    </lineage>
</organism>
<dbReference type="Proteomes" id="UP001595891">
    <property type="component" value="Unassembled WGS sequence"/>
</dbReference>
<evidence type="ECO:0000313" key="3">
    <source>
        <dbReference type="EMBL" id="MFC4585097.1"/>
    </source>
</evidence>
<reference evidence="4" key="1">
    <citation type="journal article" date="2019" name="Int. J. Syst. Evol. Microbiol.">
        <title>The Global Catalogue of Microorganisms (GCM) 10K type strain sequencing project: providing services to taxonomists for standard genome sequencing and annotation.</title>
        <authorList>
            <consortium name="The Broad Institute Genomics Platform"/>
            <consortium name="The Broad Institute Genome Sequencing Center for Infectious Disease"/>
            <person name="Wu L."/>
            <person name="Ma J."/>
        </authorList>
    </citation>
    <scope>NUCLEOTIDE SEQUENCE [LARGE SCALE GENOMIC DNA]</scope>
    <source>
        <strain evidence="4">CCUG 49560</strain>
    </source>
</reference>
<feature type="region of interest" description="Disordered" evidence="1">
    <location>
        <begin position="20"/>
        <end position="63"/>
    </location>
</feature>
<gene>
    <name evidence="3" type="ORF">ACFO8L_03360</name>
</gene>
<accession>A0ABV9E941</accession>
<feature type="chain" id="PRO_5046006290" evidence="2">
    <location>
        <begin position="22"/>
        <end position="185"/>
    </location>
</feature>
<feature type="compositionally biased region" description="Low complexity" evidence="1">
    <location>
        <begin position="20"/>
        <end position="42"/>
    </location>
</feature>
<evidence type="ECO:0000256" key="1">
    <source>
        <dbReference type="SAM" id="MobiDB-lite"/>
    </source>
</evidence>
<keyword evidence="2" id="KW-0732">Signal</keyword>
<dbReference type="RefSeq" id="WP_262843733.1">
    <property type="nucleotide sequence ID" value="NZ_JANZYP010000021.1"/>
</dbReference>
<keyword evidence="4" id="KW-1185">Reference proteome</keyword>
<evidence type="ECO:0000256" key="2">
    <source>
        <dbReference type="SAM" id="SignalP"/>
    </source>
</evidence>
<proteinExistence type="predicted"/>
<comment type="caution">
    <text evidence="3">The sequence shown here is derived from an EMBL/GenBank/DDBJ whole genome shotgun (WGS) entry which is preliminary data.</text>
</comment>
<feature type="signal peptide" evidence="2">
    <location>
        <begin position="1"/>
        <end position="21"/>
    </location>
</feature>
<evidence type="ECO:0000313" key="4">
    <source>
        <dbReference type="Proteomes" id="UP001595891"/>
    </source>
</evidence>
<protein>
    <submittedName>
        <fullName evidence="3">Uncharacterized protein</fullName>
    </submittedName>
</protein>